<dbReference type="Proteomes" id="UP001342314">
    <property type="component" value="Unassembled WGS sequence"/>
</dbReference>
<organism evidence="4 5">
    <name type="scientific">Rhodotorula paludigena</name>
    <dbReference type="NCBI Taxonomy" id="86838"/>
    <lineage>
        <taxon>Eukaryota</taxon>
        <taxon>Fungi</taxon>
        <taxon>Dikarya</taxon>
        <taxon>Basidiomycota</taxon>
        <taxon>Pucciniomycotina</taxon>
        <taxon>Microbotryomycetes</taxon>
        <taxon>Sporidiobolales</taxon>
        <taxon>Sporidiobolaceae</taxon>
        <taxon>Rhodotorula</taxon>
    </lineage>
</organism>
<evidence type="ECO:0000313" key="4">
    <source>
        <dbReference type="EMBL" id="GJN93466.1"/>
    </source>
</evidence>
<evidence type="ECO:0000256" key="3">
    <source>
        <dbReference type="SAM" id="SignalP"/>
    </source>
</evidence>
<sequence length="1064" mass="114140">MRSSAQVALAALALAPSCALAALAPHGHAAHHGLAKRSHAHAHGSRMQRRVRRHASPALRARASDGESAAAKKYDSIAIWWAEAGWVDTCGETVTDDAMIMGLPRAVYPDVEHASPLCGTTVSVTAPSTGKSITARVVGASDRDDYTTFSRGAYTALGGDLITGMLDIEFTVSGSEEAAEIVQSASSSKAAVSSANKAAASSSSAAPAATSSAADVASPVSAIKAAAVATSSSEAAATTTTTTTEAPRTTTTTTQAPRQTTTTTTTSSWDSESYYSSSSAAAAAAAEASQEAQRDEEYRLNAQATSSSAAAAAKASADAAWASSSSSSAAAAASSKSAADAAWASSSSAAAAAAQATKEASSDSGSSSSGGGSGKVYSGGIATYFFQNGNPGNCGNYNSDSTLLVALPTNTYAGGSHCGQSVRITKVDTGKQITAKVQDSCPTCRNDQSLDLSWGAFSALGGTESMGIFDITWQFVAMEYSTHLHLDDFHRNGYHLFVDVIDRLLQETPSTDPKTAYRMVWRYFTHYWSKLSPEQLCGLNRLLVDRVGHDCGKIGLANVQADLRLDAVAFPPSRSKMKVLADLPPNWSEYVLSRRTDVQAQNLPWRALWAAMPDVPPVALWGRGPKPTPTREQEKWQQSAMAMACARTIQEADAVADEEIAKWTGEAVPGTRRRSLSHSHEDETSGHADPRSNEHGDHARAGVRRRRSASAEGQEKSKRLHHSEGDVLLDESPVKLEAPANTKGMITSAGSRESSSITASTAIVGLRSKLGAFECPRWVFSLSKLQSGNLSSLRRFLVVTASRSLLRLLLNLRGIAGMEYDQQLRPDSLKRNGYHLFVDLLDRIIHESTTQAMRSACRALWRYMTSYWLKLTVEKIAELNQRLGCTAPLSYNKELAEFPENWDAYINEMHNSHVRPSLPWAVLFKGMGSVPPVDLRARRGHSIEPSVEQERWKKCAEEMAKARNWHDCIVAQDDGLVAWGHPRGHNPFAEEENSSAQEETEAGRTSPGREPHEHHGWTAVNTHPHQAGNAHASSSANSLARISHYYAAKHYGLDGRRWEMRAQL</sequence>
<feature type="region of interest" description="Disordered" evidence="2">
    <location>
        <begin position="31"/>
        <end position="64"/>
    </location>
</feature>
<keyword evidence="1 3" id="KW-0732">Signal</keyword>
<feature type="compositionally biased region" description="Basic and acidic residues" evidence="2">
    <location>
        <begin position="1007"/>
        <end position="1016"/>
    </location>
</feature>
<feature type="compositionally biased region" description="Basic residues" evidence="2">
    <location>
        <begin position="31"/>
        <end position="55"/>
    </location>
</feature>
<dbReference type="InterPro" id="IPR051477">
    <property type="entry name" value="Expansin_CellWall"/>
</dbReference>
<dbReference type="CDD" id="cd22191">
    <property type="entry name" value="DPBB_RlpA_EXP_N-like"/>
    <property type="match status" value="2"/>
</dbReference>
<evidence type="ECO:0000256" key="1">
    <source>
        <dbReference type="ARBA" id="ARBA00022729"/>
    </source>
</evidence>
<reference evidence="4 5" key="1">
    <citation type="submission" date="2021-12" db="EMBL/GenBank/DDBJ databases">
        <title>High titer production of polyol ester of fatty acids by Rhodotorula paludigena BS15 towards product separation-free biomass refinery.</title>
        <authorList>
            <person name="Mano J."/>
            <person name="Ono H."/>
            <person name="Tanaka T."/>
            <person name="Naito K."/>
            <person name="Sushida H."/>
            <person name="Ike M."/>
            <person name="Tokuyasu K."/>
            <person name="Kitaoka M."/>
        </authorList>
    </citation>
    <scope>NUCLEOTIDE SEQUENCE [LARGE SCALE GENOMIC DNA]</scope>
    <source>
        <strain evidence="4 5">BS15</strain>
    </source>
</reference>
<name>A0AAV5GLK7_9BASI</name>
<accession>A0AAV5GLK7</accession>
<evidence type="ECO:0000313" key="5">
    <source>
        <dbReference type="Proteomes" id="UP001342314"/>
    </source>
</evidence>
<dbReference type="InterPro" id="IPR036908">
    <property type="entry name" value="RlpA-like_sf"/>
</dbReference>
<dbReference type="Gene3D" id="2.40.40.10">
    <property type="entry name" value="RlpA-like domain"/>
    <property type="match status" value="2"/>
</dbReference>
<dbReference type="PANTHER" id="PTHR31836">
    <property type="match status" value="1"/>
</dbReference>
<dbReference type="PANTHER" id="PTHR31836:SF25">
    <property type="entry name" value="RLPA-LIKE PROTEIN DOUBLE-PSI BETA-BARREL DOMAIN-CONTAINING PROTEIN"/>
    <property type="match status" value="1"/>
</dbReference>
<feature type="region of interest" description="Disordered" evidence="2">
    <location>
        <begin position="662"/>
        <end position="752"/>
    </location>
</feature>
<feature type="compositionally biased region" description="Basic and acidic residues" evidence="2">
    <location>
        <begin position="678"/>
        <end position="700"/>
    </location>
</feature>
<keyword evidence="5" id="KW-1185">Reference proteome</keyword>
<proteinExistence type="predicted"/>
<feature type="region of interest" description="Disordered" evidence="2">
    <location>
        <begin position="233"/>
        <end position="272"/>
    </location>
</feature>
<dbReference type="SUPFAM" id="SSF50685">
    <property type="entry name" value="Barwin-like endoglucanases"/>
    <property type="match status" value="2"/>
</dbReference>
<evidence type="ECO:0000256" key="2">
    <source>
        <dbReference type="SAM" id="MobiDB-lite"/>
    </source>
</evidence>
<dbReference type="EMBL" id="BQKY01000014">
    <property type="protein sequence ID" value="GJN93466.1"/>
    <property type="molecule type" value="Genomic_DNA"/>
</dbReference>
<protein>
    <recommendedName>
        <fullName evidence="6">RlpA-like protein double-psi beta-barrel domain-containing protein</fullName>
    </recommendedName>
</protein>
<feature type="region of interest" description="Disordered" evidence="2">
    <location>
        <begin position="983"/>
        <end position="1035"/>
    </location>
</feature>
<dbReference type="AlphaFoldDB" id="A0AAV5GLK7"/>
<comment type="caution">
    <text evidence="4">The sequence shown here is derived from an EMBL/GenBank/DDBJ whole genome shotgun (WGS) entry which is preliminary data.</text>
</comment>
<feature type="compositionally biased region" description="Basic and acidic residues" evidence="2">
    <location>
        <begin position="713"/>
        <end position="725"/>
    </location>
</feature>
<gene>
    <name evidence="4" type="ORF">Rhopal_006523-T1</name>
</gene>
<evidence type="ECO:0008006" key="6">
    <source>
        <dbReference type="Google" id="ProtNLM"/>
    </source>
</evidence>
<feature type="chain" id="PRO_5043663472" description="RlpA-like protein double-psi beta-barrel domain-containing protein" evidence="3">
    <location>
        <begin position="22"/>
        <end position="1064"/>
    </location>
</feature>
<feature type="signal peptide" evidence="3">
    <location>
        <begin position="1"/>
        <end position="21"/>
    </location>
</feature>